<evidence type="ECO:0000313" key="10">
    <source>
        <dbReference type="Proteomes" id="UP000239203"/>
    </source>
</evidence>
<dbReference type="Pfam" id="PF00107">
    <property type="entry name" value="ADH_zinc_N"/>
    <property type="match status" value="1"/>
</dbReference>
<accession>A0A2S6GBM2</accession>
<evidence type="ECO:0000256" key="6">
    <source>
        <dbReference type="ARBA" id="ARBA00023027"/>
    </source>
</evidence>
<evidence type="ECO:0000256" key="4">
    <source>
        <dbReference type="ARBA" id="ARBA00022833"/>
    </source>
</evidence>
<dbReference type="InterPro" id="IPR036291">
    <property type="entry name" value="NAD(P)-bd_dom_sf"/>
</dbReference>
<proteinExistence type="inferred from homology"/>
<dbReference type="InterPro" id="IPR011032">
    <property type="entry name" value="GroES-like_sf"/>
</dbReference>
<evidence type="ECO:0000259" key="8">
    <source>
        <dbReference type="SMART" id="SM00829"/>
    </source>
</evidence>
<keyword evidence="3 7" id="KW-0479">Metal-binding</keyword>
<evidence type="ECO:0000313" key="9">
    <source>
        <dbReference type="EMBL" id="PPK61580.1"/>
    </source>
</evidence>
<dbReference type="PANTHER" id="PTHR43880">
    <property type="entry name" value="ALCOHOL DEHYDROGENASE"/>
    <property type="match status" value="1"/>
</dbReference>
<sequence length="362" mass="37014">MSDTVRAAVLRERGEPLEVTEILLPDPGPDQVRVRVVAAGVCHSDLSLANGTLRQPVPAVLGHEGAGVVVSVGPGVRHVAPGDHVLLDWAPACGTCWFCQAGEPYLCAHAADAAAVPHATLLDGTPVYPGLGTGAFAEETIVPARGALKLPPEVPLTQAAVLGCAVLTGAGAVHTTAAVRAGQSVAVVGLGGVGLSVLQAARVAGADPIIAVDLHPEKESLACRHGATHFVRSDDTTPKAIRALTGGRGADVTFECVGTPTTIRTSWSATRRGGQVVVVGVGSPEATVEFNAFELYWTGRTLKGCLFGSTDPAVDVPRLLALARDGALDLASLITAETTLDGLDATLADLPRSHGARTLLRP</sequence>
<dbReference type="EMBL" id="PTIX01000040">
    <property type="protein sequence ID" value="PPK61580.1"/>
    <property type="molecule type" value="Genomic_DNA"/>
</dbReference>
<protein>
    <submittedName>
        <fullName evidence="9">S-(Hydroxymethyl)glutathione dehydrogenase/alcohol dehydrogenase</fullName>
    </submittedName>
</protein>
<keyword evidence="5" id="KW-0560">Oxidoreductase</keyword>
<dbReference type="Pfam" id="PF08240">
    <property type="entry name" value="ADH_N"/>
    <property type="match status" value="1"/>
</dbReference>
<keyword evidence="6" id="KW-0520">NAD</keyword>
<comment type="caution">
    <text evidence="9">The sequence shown here is derived from an EMBL/GenBank/DDBJ whole genome shotgun (WGS) entry which is preliminary data.</text>
</comment>
<gene>
    <name evidence="9" type="ORF">CLV40_14011</name>
</gene>
<evidence type="ECO:0000256" key="3">
    <source>
        <dbReference type="ARBA" id="ARBA00022723"/>
    </source>
</evidence>
<dbReference type="Gene3D" id="3.90.180.10">
    <property type="entry name" value="Medium-chain alcohol dehydrogenases, catalytic domain"/>
    <property type="match status" value="1"/>
</dbReference>
<name>A0A2S6GBM2_9PSEU</name>
<dbReference type="GO" id="GO:0046294">
    <property type="term" value="P:formaldehyde catabolic process"/>
    <property type="evidence" value="ECO:0007669"/>
    <property type="project" value="TreeGrafter"/>
</dbReference>
<dbReference type="InterPro" id="IPR013154">
    <property type="entry name" value="ADH-like_N"/>
</dbReference>
<dbReference type="SMART" id="SM00829">
    <property type="entry name" value="PKS_ER"/>
    <property type="match status" value="1"/>
</dbReference>
<dbReference type="SUPFAM" id="SSF50129">
    <property type="entry name" value="GroES-like"/>
    <property type="match status" value="1"/>
</dbReference>
<dbReference type="GO" id="GO:0005829">
    <property type="term" value="C:cytosol"/>
    <property type="evidence" value="ECO:0007669"/>
    <property type="project" value="TreeGrafter"/>
</dbReference>
<evidence type="ECO:0000256" key="5">
    <source>
        <dbReference type="ARBA" id="ARBA00023002"/>
    </source>
</evidence>
<dbReference type="OrthoDB" id="3265141at2"/>
<dbReference type="RefSeq" id="WP_104483445.1">
    <property type="nucleotide sequence ID" value="NZ_CP154825.1"/>
</dbReference>
<dbReference type="GO" id="GO:0051903">
    <property type="term" value="F:S-(hydroxymethyl)glutathione dehydrogenase [NAD(P)+] activity"/>
    <property type="evidence" value="ECO:0007669"/>
    <property type="project" value="TreeGrafter"/>
</dbReference>
<organism evidence="9 10">
    <name type="scientific">Actinokineospora auranticolor</name>
    <dbReference type="NCBI Taxonomy" id="155976"/>
    <lineage>
        <taxon>Bacteria</taxon>
        <taxon>Bacillati</taxon>
        <taxon>Actinomycetota</taxon>
        <taxon>Actinomycetes</taxon>
        <taxon>Pseudonocardiales</taxon>
        <taxon>Pseudonocardiaceae</taxon>
        <taxon>Actinokineospora</taxon>
    </lineage>
</organism>
<dbReference type="InterPro" id="IPR002328">
    <property type="entry name" value="ADH_Zn_CS"/>
</dbReference>
<dbReference type="InterPro" id="IPR020843">
    <property type="entry name" value="ER"/>
</dbReference>
<feature type="domain" description="Enoyl reductase (ER)" evidence="8">
    <location>
        <begin position="14"/>
        <end position="360"/>
    </location>
</feature>
<keyword evidence="4 7" id="KW-0862">Zinc</keyword>
<dbReference type="PANTHER" id="PTHR43880:SF12">
    <property type="entry name" value="ALCOHOL DEHYDROGENASE CLASS-3"/>
    <property type="match status" value="1"/>
</dbReference>
<dbReference type="Gene3D" id="3.40.50.720">
    <property type="entry name" value="NAD(P)-binding Rossmann-like Domain"/>
    <property type="match status" value="1"/>
</dbReference>
<dbReference type="SUPFAM" id="SSF51735">
    <property type="entry name" value="NAD(P)-binding Rossmann-fold domains"/>
    <property type="match status" value="1"/>
</dbReference>
<keyword evidence="10" id="KW-1185">Reference proteome</keyword>
<evidence type="ECO:0000256" key="2">
    <source>
        <dbReference type="ARBA" id="ARBA00008072"/>
    </source>
</evidence>
<dbReference type="GO" id="GO:0008270">
    <property type="term" value="F:zinc ion binding"/>
    <property type="evidence" value="ECO:0007669"/>
    <property type="project" value="InterPro"/>
</dbReference>
<dbReference type="Proteomes" id="UP000239203">
    <property type="component" value="Unassembled WGS sequence"/>
</dbReference>
<dbReference type="AlphaFoldDB" id="A0A2S6GBM2"/>
<evidence type="ECO:0000256" key="7">
    <source>
        <dbReference type="RuleBase" id="RU361277"/>
    </source>
</evidence>
<comment type="similarity">
    <text evidence="2 7">Belongs to the zinc-containing alcohol dehydrogenase family.</text>
</comment>
<comment type="cofactor">
    <cofactor evidence="1 7">
        <name>Zn(2+)</name>
        <dbReference type="ChEBI" id="CHEBI:29105"/>
    </cofactor>
</comment>
<dbReference type="FunFam" id="3.40.50.720:FF:000003">
    <property type="entry name" value="S-(hydroxymethyl)glutathione dehydrogenase"/>
    <property type="match status" value="1"/>
</dbReference>
<dbReference type="InterPro" id="IPR013149">
    <property type="entry name" value="ADH-like_C"/>
</dbReference>
<reference evidence="9 10" key="1">
    <citation type="submission" date="2018-02" db="EMBL/GenBank/DDBJ databases">
        <title>Genomic Encyclopedia of Archaeal and Bacterial Type Strains, Phase II (KMG-II): from individual species to whole genera.</title>
        <authorList>
            <person name="Goeker M."/>
        </authorList>
    </citation>
    <scope>NUCLEOTIDE SEQUENCE [LARGE SCALE GENOMIC DNA]</scope>
    <source>
        <strain evidence="9 10">YU 961-1</strain>
    </source>
</reference>
<evidence type="ECO:0000256" key="1">
    <source>
        <dbReference type="ARBA" id="ARBA00001947"/>
    </source>
</evidence>
<dbReference type="PROSITE" id="PS00059">
    <property type="entry name" value="ADH_ZINC"/>
    <property type="match status" value="1"/>
</dbReference>